<dbReference type="FunFam" id="3.40.50.300:FF:000567">
    <property type="entry name" value="ATPase, AAA family protein"/>
    <property type="match status" value="1"/>
</dbReference>
<evidence type="ECO:0000256" key="4">
    <source>
        <dbReference type="ARBA" id="ARBA00022840"/>
    </source>
</evidence>
<dbReference type="Gene3D" id="3.40.50.300">
    <property type="entry name" value="P-loop containing nucleotide triphosphate hydrolases"/>
    <property type="match status" value="2"/>
</dbReference>
<dbReference type="GO" id="GO:0005737">
    <property type="term" value="C:cytoplasm"/>
    <property type="evidence" value="ECO:0007669"/>
    <property type="project" value="UniProtKB-SubCell"/>
</dbReference>
<sequence>MSVIKPRCIMKGFVVQFEKWDEYLPPDTSGWLRRYSVFMHPQAMEILGINARHPVRVQTPVHDYIGVVWPCKEIGILRICLTEENGVWEKLACITPIWNSLRLQRISLSIDSPLPLAVGSLQEYIQCAAVVLSVRQAEELDLGVRVRFPVEVEVDVPMEEERIEILRTLTGSSDDVIIDLAKRTHGFTGGDLNSLVLASRFTDGQNESEKLENARKRIRPTGIRQFILEVPHVSWDDIGGSEELKLEIQQAVIWPQKHRDAFERFGIDPPSGILLYGPPGCSKTLVARALASESKMNFLAVKGPELFSKWVGESEKAIRDLFSRARQVAPTIVFFDEIDAVGGSRGSEKSSGVSDRVLAQLLTELDGLEKQSGVLLLAATNRPDQLDSALLRPGRLDRAIYVGLPCSKTRRAIIEMRTKRMALAEDDIIEKLVSKTEGYSGAELVAVCRQAALLAMREDINATEVRWQHFEETLVSIVPRTERHMLEAYEKFKRGVV</sequence>
<dbReference type="SUPFAM" id="SSF52540">
    <property type="entry name" value="P-loop containing nucleoside triphosphate hydrolases"/>
    <property type="match status" value="1"/>
</dbReference>
<dbReference type="SMART" id="SM00382">
    <property type="entry name" value="AAA"/>
    <property type="match status" value="1"/>
</dbReference>
<protein>
    <submittedName>
        <fullName evidence="8">ATPase, AAA family</fullName>
    </submittedName>
</protein>
<dbReference type="OrthoDB" id="27435at2759"/>
<dbReference type="GO" id="GO:0005524">
    <property type="term" value="F:ATP binding"/>
    <property type="evidence" value="ECO:0007669"/>
    <property type="project" value="UniProtKB-KW"/>
</dbReference>
<dbReference type="InterPro" id="IPR027417">
    <property type="entry name" value="P-loop_NTPase"/>
</dbReference>
<dbReference type="GO" id="GO:0016887">
    <property type="term" value="F:ATP hydrolysis activity"/>
    <property type="evidence" value="ECO:0007669"/>
    <property type="project" value="InterPro"/>
</dbReference>
<evidence type="ECO:0000256" key="6">
    <source>
        <dbReference type="RuleBase" id="RU003651"/>
    </source>
</evidence>
<evidence type="ECO:0000256" key="3">
    <source>
        <dbReference type="ARBA" id="ARBA00022741"/>
    </source>
</evidence>
<reference evidence="8 9" key="1">
    <citation type="submission" date="2015-09" db="EMBL/GenBank/DDBJ databases">
        <title>Draft genome of the parasitic nematode Teladorsagia circumcincta isolate WARC Sus (inbred).</title>
        <authorList>
            <person name="Mitreva M."/>
        </authorList>
    </citation>
    <scope>NUCLEOTIDE SEQUENCE [LARGE SCALE GENOMIC DNA]</scope>
    <source>
        <strain evidence="8 9">S</strain>
    </source>
</reference>
<comment type="subcellular location">
    <subcellularLocation>
        <location evidence="1">Cytoplasm</location>
    </subcellularLocation>
</comment>
<dbReference type="CDD" id="cd19511">
    <property type="entry name" value="RecA-like_CDC48_r2-like"/>
    <property type="match status" value="1"/>
</dbReference>
<comment type="similarity">
    <text evidence="5">Belongs to the AAA ATPase family. AFG2 subfamily.</text>
</comment>
<dbReference type="FunFam" id="1.10.8.60:FF:000178">
    <property type="entry name" value="CDC48/VCP homolog, AAA superfamily"/>
    <property type="match status" value="1"/>
</dbReference>
<organism evidence="8 9">
    <name type="scientific">Teladorsagia circumcincta</name>
    <name type="common">Brown stomach worm</name>
    <name type="synonym">Ostertagia circumcincta</name>
    <dbReference type="NCBI Taxonomy" id="45464"/>
    <lineage>
        <taxon>Eukaryota</taxon>
        <taxon>Metazoa</taxon>
        <taxon>Ecdysozoa</taxon>
        <taxon>Nematoda</taxon>
        <taxon>Chromadorea</taxon>
        <taxon>Rhabditida</taxon>
        <taxon>Rhabditina</taxon>
        <taxon>Rhabditomorpha</taxon>
        <taxon>Strongyloidea</taxon>
        <taxon>Trichostrongylidae</taxon>
        <taxon>Teladorsagia</taxon>
    </lineage>
</organism>
<feature type="domain" description="AAA+ ATPase" evidence="7">
    <location>
        <begin position="269"/>
        <end position="406"/>
    </location>
</feature>
<keyword evidence="9" id="KW-1185">Reference proteome</keyword>
<dbReference type="Gene3D" id="1.10.8.60">
    <property type="match status" value="2"/>
</dbReference>
<dbReference type="PANTHER" id="PTHR23077">
    <property type="entry name" value="AAA-FAMILY ATPASE"/>
    <property type="match status" value="1"/>
</dbReference>
<dbReference type="AlphaFoldDB" id="A0A2G9V2A2"/>
<evidence type="ECO:0000313" key="9">
    <source>
        <dbReference type="Proteomes" id="UP000230423"/>
    </source>
</evidence>
<keyword evidence="2" id="KW-0963">Cytoplasm</keyword>
<evidence type="ECO:0000256" key="1">
    <source>
        <dbReference type="ARBA" id="ARBA00004496"/>
    </source>
</evidence>
<accession>A0A2G9V2A2</accession>
<dbReference type="Pfam" id="PF17862">
    <property type="entry name" value="AAA_lid_3"/>
    <property type="match status" value="1"/>
</dbReference>
<dbReference type="Pfam" id="PF00004">
    <property type="entry name" value="AAA"/>
    <property type="match status" value="1"/>
</dbReference>
<dbReference type="InterPro" id="IPR003960">
    <property type="entry name" value="ATPase_AAA_CS"/>
</dbReference>
<dbReference type="InterPro" id="IPR003959">
    <property type="entry name" value="ATPase_AAA_core"/>
</dbReference>
<dbReference type="PANTHER" id="PTHR23077:SF27">
    <property type="entry name" value="ATPASE FAMILY GENE 2 PROTEIN HOMOLOG A"/>
    <property type="match status" value="1"/>
</dbReference>
<name>A0A2G9V2A2_TELCI</name>
<dbReference type="Proteomes" id="UP000230423">
    <property type="component" value="Unassembled WGS sequence"/>
</dbReference>
<keyword evidence="3 6" id="KW-0547">Nucleotide-binding</keyword>
<evidence type="ECO:0000259" key="7">
    <source>
        <dbReference type="SMART" id="SM00382"/>
    </source>
</evidence>
<keyword evidence="4 6" id="KW-0067">ATP-binding</keyword>
<evidence type="ECO:0000256" key="5">
    <source>
        <dbReference type="ARBA" id="ARBA00061477"/>
    </source>
</evidence>
<gene>
    <name evidence="8" type="ORF">TELCIR_01304</name>
</gene>
<evidence type="ECO:0000256" key="2">
    <source>
        <dbReference type="ARBA" id="ARBA00022490"/>
    </source>
</evidence>
<dbReference type="PROSITE" id="PS00674">
    <property type="entry name" value="AAA"/>
    <property type="match status" value="1"/>
</dbReference>
<dbReference type="EMBL" id="KZ345039">
    <property type="protein sequence ID" value="PIO76618.1"/>
    <property type="molecule type" value="Genomic_DNA"/>
</dbReference>
<dbReference type="InterPro" id="IPR003593">
    <property type="entry name" value="AAA+_ATPase"/>
</dbReference>
<proteinExistence type="inferred from homology"/>
<evidence type="ECO:0000313" key="8">
    <source>
        <dbReference type="EMBL" id="PIO76618.1"/>
    </source>
</evidence>
<dbReference type="InterPro" id="IPR041569">
    <property type="entry name" value="AAA_lid_3"/>
</dbReference>
<dbReference type="InterPro" id="IPR050168">
    <property type="entry name" value="AAA_ATPase_domain"/>
</dbReference>